<dbReference type="PRINTS" id="PR01020">
    <property type="entry name" value="LPSBIOSNTHSS"/>
</dbReference>
<keyword evidence="4" id="KW-0808">Transferase</keyword>
<keyword evidence="5" id="KW-0548">Nucleotidyltransferase</keyword>
<evidence type="ECO:0000256" key="4">
    <source>
        <dbReference type="ARBA" id="ARBA00022679"/>
    </source>
</evidence>
<dbReference type="AlphaFoldDB" id="A0A382VGI3"/>
<dbReference type="SUPFAM" id="SSF52374">
    <property type="entry name" value="Nucleotidylyl transferase"/>
    <property type="match status" value="1"/>
</dbReference>
<dbReference type="PANTHER" id="PTHR21342">
    <property type="entry name" value="PHOSPHOPANTETHEINE ADENYLYLTRANSFERASE"/>
    <property type="match status" value="1"/>
</dbReference>
<dbReference type="EC" id="2.7.7.3" evidence="1"/>
<reference evidence="12" key="1">
    <citation type="submission" date="2018-05" db="EMBL/GenBank/DDBJ databases">
        <authorList>
            <person name="Lanie J.A."/>
            <person name="Ng W.-L."/>
            <person name="Kazmierczak K.M."/>
            <person name="Andrzejewski T.M."/>
            <person name="Davidsen T.M."/>
            <person name="Wayne K.J."/>
            <person name="Tettelin H."/>
            <person name="Glass J.I."/>
            <person name="Rusch D."/>
            <person name="Podicherti R."/>
            <person name="Tsui H.-C.T."/>
            <person name="Winkler M.E."/>
        </authorList>
    </citation>
    <scope>NUCLEOTIDE SEQUENCE</scope>
</reference>
<organism evidence="12">
    <name type="scientific">marine metagenome</name>
    <dbReference type="NCBI Taxonomy" id="408172"/>
    <lineage>
        <taxon>unclassified sequences</taxon>
        <taxon>metagenomes</taxon>
        <taxon>ecological metagenomes</taxon>
    </lineage>
</organism>
<dbReference type="GO" id="GO:0005524">
    <property type="term" value="F:ATP binding"/>
    <property type="evidence" value="ECO:0007669"/>
    <property type="project" value="UniProtKB-KW"/>
</dbReference>
<evidence type="ECO:0000256" key="10">
    <source>
        <dbReference type="ARBA" id="ARBA00029346"/>
    </source>
</evidence>
<dbReference type="Gene3D" id="3.40.50.620">
    <property type="entry name" value="HUPs"/>
    <property type="match status" value="1"/>
</dbReference>
<dbReference type="EMBL" id="UINC01151507">
    <property type="protein sequence ID" value="SVD45155.1"/>
    <property type="molecule type" value="Genomic_DNA"/>
</dbReference>
<evidence type="ECO:0000259" key="11">
    <source>
        <dbReference type="Pfam" id="PF01467"/>
    </source>
</evidence>
<keyword evidence="7" id="KW-0067">ATP-binding</keyword>
<comment type="catalytic activity">
    <reaction evidence="10">
        <text>(R)-4'-phosphopantetheine + ATP + H(+) = 3'-dephospho-CoA + diphosphate</text>
        <dbReference type="Rhea" id="RHEA:19801"/>
        <dbReference type="ChEBI" id="CHEBI:15378"/>
        <dbReference type="ChEBI" id="CHEBI:30616"/>
        <dbReference type="ChEBI" id="CHEBI:33019"/>
        <dbReference type="ChEBI" id="CHEBI:57328"/>
        <dbReference type="ChEBI" id="CHEBI:61723"/>
        <dbReference type="EC" id="2.7.7.3"/>
    </reaction>
</comment>
<keyword evidence="8" id="KW-0460">Magnesium</keyword>
<gene>
    <name evidence="12" type="ORF">METZ01_LOCUS398009</name>
</gene>
<evidence type="ECO:0000256" key="3">
    <source>
        <dbReference type="ARBA" id="ARBA00022490"/>
    </source>
</evidence>
<sequence length="117" mass="13323">MALFTEEERTTLIRQSILDMPSVEVDSFEGLMVNHAVKHSAHAAIRGLRVLSDFEFEFKMALMNRSLNEEVNTVFLMPHAKYTYISSSMVREVASLSGDISAYVPVHVDQALRKKYK</sequence>
<name>A0A382VGI3_9ZZZZ</name>
<dbReference type="PANTHER" id="PTHR21342:SF1">
    <property type="entry name" value="PHOSPHOPANTETHEINE ADENYLYLTRANSFERASE"/>
    <property type="match status" value="1"/>
</dbReference>
<protein>
    <recommendedName>
        <fullName evidence="2">Phosphopantetheine adenylyltransferase</fullName>
        <ecNumber evidence="1">2.7.7.3</ecNumber>
    </recommendedName>
</protein>
<evidence type="ECO:0000256" key="7">
    <source>
        <dbReference type="ARBA" id="ARBA00022840"/>
    </source>
</evidence>
<dbReference type="InterPro" id="IPR014729">
    <property type="entry name" value="Rossmann-like_a/b/a_fold"/>
</dbReference>
<accession>A0A382VGI3</accession>
<dbReference type="GO" id="GO:0004595">
    <property type="term" value="F:pantetheine-phosphate adenylyltransferase activity"/>
    <property type="evidence" value="ECO:0007669"/>
    <property type="project" value="UniProtKB-EC"/>
</dbReference>
<keyword evidence="3" id="KW-0963">Cytoplasm</keyword>
<evidence type="ECO:0000256" key="6">
    <source>
        <dbReference type="ARBA" id="ARBA00022741"/>
    </source>
</evidence>
<proteinExistence type="predicted"/>
<dbReference type="GO" id="GO:0015937">
    <property type="term" value="P:coenzyme A biosynthetic process"/>
    <property type="evidence" value="ECO:0007669"/>
    <property type="project" value="UniProtKB-KW"/>
</dbReference>
<dbReference type="NCBIfam" id="TIGR01510">
    <property type="entry name" value="coaD_prev_kdtB"/>
    <property type="match status" value="1"/>
</dbReference>
<evidence type="ECO:0000256" key="2">
    <source>
        <dbReference type="ARBA" id="ARBA00013868"/>
    </source>
</evidence>
<evidence type="ECO:0000256" key="9">
    <source>
        <dbReference type="ARBA" id="ARBA00022993"/>
    </source>
</evidence>
<evidence type="ECO:0000256" key="1">
    <source>
        <dbReference type="ARBA" id="ARBA00012392"/>
    </source>
</evidence>
<feature type="domain" description="Cytidyltransferase-like" evidence="11">
    <location>
        <begin position="3"/>
        <end position="92"/>
    </location>
</feature>
<dbReference type="InterPro" id="IPR004821">
    <property type="entry name" value="Cyt_trans-like"/>
</dbReference>
<dbReference type="InterPro" id="IPR001980">
    <property type="entry name" value="PPAT"/>
</dbReference>
<evidence type="ECO:0000313" key="12">
    <source>
        <dbReference type="EMBL" id="SVD45155.1"/>
    </source>
</evidence>
<keyword evidence="6" id="KW-0547">Nucleotide-binding</keyword>
<evidence type="ECO:0000256" key="8">
    <source>
        <dbReference type="ARBA" id="ARBA00022842"/>
    </source>
</evidence>
<keyword evidence="9" id="KW-0173">Coenzyme A biosynthesis</keyword>
<dbReference type="Pfam" id="PF01467">
    <property type="entry name" value="CTP_transf_like"/>
    <property type="match status" value="1"/>
</dbReference>
<evidence type="ECO:0000256" key="5">
    <source>
        <dbReference type="ARBA" id="ARBA00022695"/>
    </source>
</evidence>